<proteinExistence type="predicted"/>
<dbReference type="Proteomes" id="UP000324260">
    <property type="component" value="Unassembled WGS sequence"/>
</dbReference>
<organism evidence="2 3">
    <name type="scientific">Halomonas eurihalina</name>
    <dbReference type="NCBI Taxonomy" id="42566"/>
    <lineage>
        <taxon>Bacteria</taxon>
        <taxon>Pseudomonadati</taxon>
        <taxon>Pseudomonadota</taxon>
        <taxon>Gammaproteobacteria</taxon>
        <taxon>Oceanospirillales</taxon>
        <taxon>Halomonadaceae</taxon>
        <taxon>Halomonas</taxon>
    </lineage>
</organism>
<accession>A0A5D9DF44</accession>
<dbReference type="InterPro" id="IPR024410">
    <property type="entry name" value="Phage_TAC_12"/>
</dbReference>
<reference evidence="2 3" key="1">
    <citation type="submission" date="2019-08" db="EMBL/GenBank/DDBJ databases">
        <title>Draft Genome Sequence of Halomonas eurihalina Isolated from Preserved Hide-surface.</title>
        <authorList>
            <person name="Hussain S.A."/>
            <person name="Xu A."/>
            <person name="Sarker M."/>
            <person name="Sommers C."/>
        </authorList>
    </citation>
    <scope>NUCLEOTIDE SEQUENCE [LARGE SCALE GENOMIC DNA]</scope>
    <source>
        <strain evidence="2 3">MS1</strain>
    </source>
</reference>
<sequence length="132" mass="14012">MNLSIENLQEMGAFTGAPVEKEVTWKQGDKELTATVYVRKMSYHTARSDVMAARGAHDGLAGRIAACICDADGKSVFTAEDVTGEADPERGALNENLVMALLNVIAEVNGLGKAKPPRQGTSTTKRRSGTSS</sequence>
<evidence type="ECO:0000256" key="1">
    <source>
        <dbReference type="SAM" id="MobiDB-lite"/>
    </source>
</evidence>
<evidence type="ECO:0000313" key="3">
    <source>
        <dbReference type="Proteomes" id="UP000324260"/>
    </source>
</evidence>
<dbReference type="Pfam" id="PF16459">
    <property type="entry name" value="Phage_TAC_13"/>
    <property type="match status" value="1"/>
</dbReference>
<dbReference type="OrthoDB" id="6169491at2"/>
<keyword evidence="3" id="KW-1185">Reference proteome</keyword>
<feature type="region of interest" description="Disordered" evidence="1">
    <location>
        <begin position="112"/>
        <end position="132"/>
    </location>
</feature>
<gene>
    <name evidence="2" type="ORF">FZZ93_01070</name>
</gene>
<dbReference type="EMBL" id="VTPU01000001">
    <property type="protein sequence ID" value="TZG41285.1"/>
    <property type="molecule type" value="Genomic_DNA"/>
</dbReference>
<evidence type="ECO:0000313" key="2">
    <source>
        <dbReference type="EMBL" id="TZG41285.1"/>
    </source>
</evidence>
<dbReference type="RefSeq" id="WP_149320479.1">
    <property type="nucleotide sequence ID" value="NZ_JARWAH010000001.1"/>
</dbReference>
<protein>
    <submittedName>
        <fullName evidence="2">Phage tail protein</fullName>
    </submittedName>
</protein>
<comment type="caution">
    <text evidence="2">The sequence shown here is derived from an EMBL/GenBank/DDBJ whole genome shotgun (WGS) entry which is preliminary data.</text>
</comment>
<dbReference type="AlphaFoldDB" id="A0A5D9DF44"/>
<name>A0A5D9DF44_HALER</name>